<dbReference type="AlphaFoldDB" id="A0AAU9PVE0"/>
<gene>
    <name evidence="1" type="ORF">LVIROSA_LOCUS39543</name>
</gene>
<dbReference type="Proteomes" id="UP001157418">
    <property type="component" value="Unassembled WGS sequence"/>
</dbReference>
<accession>A0AAU9PVE0</accession>
<keyword evidence="2" id="KW-1185">Reference proteome</keyword>
<protein>
    <submittedName>
        <fullName evidence="1">Uncharacterized protein</fullName>
    </submittedName>
</protein>
<evidence type="ECO:0000313" key="1">
    <source>
        <dbReference type="EMBL" id="CAH1454358.1"/>
    </source>
</evidence>
<sequence>MLPHVIVHHLCDPSSFSLSLRNFDDPLSLSKPKLTEQGKNAVGQIPLSSFVIDSSLFIKIRFSSSICESKASI</sequence>
<reference evidence="1 2" key="1">
    <citation type="submission" date="2022-01" db="EMBL/GenBank/DDBJ databases">
        <authorList>
            <person name="Xiong W."/>
            <person name="Schranz E."/>
        </authorList>
    </citation>
    <scope>NUCLEOTIDE SEQUENCE [LARGE SCALE GENOMIC DNA]</scope>
</reference>
<proteinExistence type="predicted"/>
<comment type="caution">
    <text evidence="1">The sequence shown here is derived from an EMBL/GenBank/DDBJ whole genome shotgun (WGS) entry which is preliminary data.</text>
</comment>
<dbReference type="EMBL" id="CAKMRJ010005745">
    <property type="protein sequence ID" value="CAH1454358.1"/>
    <property type="molecule type" value="Genomic_DNA"/>
</dbReference>
<evidence type="ECO:0000313" key="2">
    <source>
        <dbReference type="Proteomes" id="UP001157418"/>
    </source>
</evidence>
<name>A0AAU9PVE0_9ASTR</name>
<organism evidence="1 2">
    <name type="scientific">Lactuca virosa</name>
    <dbReference type="NCBI Taxonomy" id="75947"/>
    <lineage>
        <taxon>Eukaryota</taxon>
        <taxon>Viridiplantae</taxon>
        <taxon>Streptophyta</taxon>
        <taxon>Embryophyta</taxon>
        <taxon>Tracheophyta</taxon>
        <taxon>Spermatophyta</taxon>
        <taxon>Magnoliopsida</taxon>
        <taxon>eudicotyledons</taxon>
        <taxon>Gunneridae</taxon>
        <taxon>Pentapetalae</taxon>
        <taxon>asterids</taxon>
        <taxon>campanulids</taxon>
        <taxon>Asterales</taxon>
        <taxon>Asteraceae</taxon>
        <taxon>Cichorioideae</taxon>
        <taxon>Cichorieae</taxon>
        <taxon>Lactucinae</taxon>
        <taxon>Lactuca</taxon>
    </lineage>
</organism>